<protein>
    <submittedName>
        <fullName evidence="2">Putative L-lactate dehydrogenase [cytochrome] 1 domain protein</fullName>
    </submittedName>
</protein>
<organism evidence="2 3">
    <name type="scientific">Mycobacterium kansasii</name>
    <dbReference type="NCBI Taxonomy" id="1768"/>
    <lineage>
        <taxon>Bacteria</taxon>
        <taxon>Bacillati</taxon>
        <taxon>Actinomycetota</taxon>
        <taxon>Actinomycetes</taxon>
        <taxon>Mycobacteriales</taxon>
        <taxon>Mycobacteriaceae</taxon>
        <taxon>Mycobacterium</taxon>
    </lineage>
</organism>
<sequence>MARTFRCRADFANRVQAVDPDGEVPSPGRGAAAPRWLARSPASRSRSHRRHPKIFFQVYWLGGRDAIAERSNARGKPERSADRHHRLVVLARARLGSPKIPKR</sequence>
<accession>A0A1V3WA45</accession>
<name>A0A1V3WA45_MYCKA</name>
<evidence type="ECO:0000313" key="2">
    <source>
        <dbReference type="EMBL" id="OOK63276.1"/>
    </source>
</evidence>
<evidence type="ECO:0000256" key="1">
    <source>
        <dbReference type="SAM" id="MobiDB-lite"/>
    </source>
</evidence>
<feature type="region of interest" description="Disordered" evidence="1">
    <location>
        <begin position="18"/>
        <end position="49"/>
    </location>
</feature>
<feature type="compositionally biased region" description="Low complexity" evidence="1">
    <location>
        <begin position="31"/>
        <end position="44"/>
    </location>
</feature>
<reference evidence="2 3" key="1">
    <citation type="submission" date="2017-02" db="EMBL/GenBank/DDBJ databases">
        <title>Complete genome sequences of Mycobacterium kansasii strains isolated from rhesus macaques.</title>
        <authorList>
            <person name="Panda A."/>
            <person name="Nagaraj S."/>
            <person name="Zhao X."/>
            <person name="Tettelin H."/>
            <person name="Detolla L.J."/>
        </authorList>
    </citation>
    <scope>NUCLEOTIDE SEQUENCE [LARGE SCALE GENOMIC DNA]</scope>
    <source>
        <strain evidence="2 3">11-3813</strain>
    </source>
</reference>
<dbReference type="AlphaFoldDB" id="A0A1V3WA45"/>
<gene>
    <name evidence="2" type="ORF">BZL30_9518</name>
</gene>
<dbReference type="EMBL" id="MVBM01000021">
    <property type="protein sequence ID" value="OOK63276.1"/>
    <property type="molecule type" value="Genomic_DNA"/>
</dbReference>
<proteinExistence type="predicted"/>
<comment type="caution">
    <text evidence="2">The sequence shown here is derived from an EMBL/GenBank/DDBJ whole genome shotgun (WGS) entry which is preliminary data.</text>
</comment>
<evidence type="ECO:0000313" key="3">
    <source>
        <dbReference type="Proteomes" id="UP000189229"/>
    </source>
</evidence>
<dbReference type="Proteomes" id="UP000189229">
    <property type="component" value="Unassembled WGS sequence"/>
</dbReference>